<sequence>MCKCKLYLTKLFLNTSVYKQYDRLIIEDDLCSSFCFALSLQEFIQTNQIFLTFSPKVLVVNNIEFTQESGFIKHKGKRIFEAGVFKS</sequence>
<proteinExistence type="predicted"/>
<organism evidence="1">
    <name type="scientific">Infectious bronchitis virus</name>
    <dbReference type="NCBI Taxonomy" id="11120"/>
    <lineage>
        <taxon>Viruses</taxon>
        <taxon>Riboviria</taxon>
        <taxon>Orthornavirae</taxon>
        <taxon>Pisuviricota</taxon>
        <taxon>Pisoniviricetes</taxon>
        <taxon>Nidovirales</taxon>
        <taxon>Cornidovirineae</taxon>
        <taxon>Coronaviridae</taxon>
        <taxon>Orthocoronavirinae</taxon>
        <taxon>Gammacoronavirus</taxon>
        <taxon>Igacovirus</taxon>
        <taxon>Gammacoronavirus galli</taxon>
        <taxon>Avian coronavirus</taxon>
    </lineage>
</organism>
<name>A0A1L5YN61_9GAMC</name>
<dbReference type="EMBL" id="KU556804">
    <property type="protein sequence ID" value="APP92722.1"/>
    <property type="molecule type" value="Genomic_RNA"/>
</dbReference>
<protein>
    <submittedName>
        <fullName evidence="1">4b protein</fullName>
    </submittedName>
</protein>
<reference evidence="1" key="1">
    <citation type="journal article" date="2016" name="Vet. Microbiol.">
        <title>Full genome analysis of Australian infectious bronchitis viruses suggests frequent recombination events between vaccine strains and multiple phylogenetically distant avian coronaviruses of unknown origin.</title>
        <authorList>
            <person name="Quinteros J.A."/>
            <person name="Lee S.W."/>
            <person name="Markham P.F."/>
            <person name="Noormohammadi A.H."/>
            <person name="Hartley C.A."/>
            <person name="Legione A.R."/>
            <person name="Coppo M.J."/>
            <person name="Vaz P.K."/>
            <person name="Browning G.F."/>
        </authorList>
    </citation>
    <scope>NUCLEOTIDE SEQUENCE</scope>
    <source>
        <strain evidence="1">Ck/Aus/N1/88</strain>
    </source>
</reference>
<accession>A0A1L5YN61</accession>
<evidence type="ECO:0000313" key="1">
    <source>
        <dbReference type="EMBL" id="APP92722.1"/>
    </source>
</evidence>